<feature type="region of interest" description="Disordered" evidence="1">
    <location>
        <begin position="1"/>
        <end position="33"/>
    </location>
</feature>
<protein>
    <submittedName>
        <fullName evidence="2">Uncharacterized protein</fullName>
    </submittedName>
</protein>
<dbReference type="AlphaFoldDB" id="A0A919R7K4"/>
<sequence length="108" mass="11212">MPALAMRFTGGSAESRPTGQHPPGQRATGPGDLVGERLSGEFATVPAETVRRCVADVRACAVHLGVEPTAATVERIAREHLRALASSVPLAGAGGARERSWAGEGDRR</sequence>
<dbReference type="EMBL" id="BOOU01000064">
    <property type="protein sequence ID" value="GII79861.1"/>
    <property type="molecule type" value="Genomic_DNA"/>
</dbReference>
<gene>
    <name evidence="2" type="ORF">Sru01_48430</name>
</gene>
<accession>A0A919R7K4</accession>
<dbReference type="Proteomes" id="UP000655287">
    <property type="component" value="Unassembled WGS sequence"/>
</dbReference>
<reference evidence="2" key="1">
    <citation type="submission" date="2021-01" db="EMBL/GenBank/DDBJ databases">
        <title>Whole genome shotgun sequence of Sphaerisporangium rufum NBRC 109079.</title>
        <authorList>
            <person name="Komaki H."/>
            <person name="Tamura T."/>
        </authorList>
    </citation>
    <scope>NUCLEOTIDE SEQUENCE</scope>
    <source>
        <strain evidence="2">NBRC 109079</strain>
    </source>
</reference>
<evidence type="ECO:0000256" key="1">
    <source>
        <dbReference type="SAM" id="MobiDB-lite"/>
    </source>
</evidence>
<evidence type="ECO:0000313" key="3">
    <source>
        <dbReference type="Proteomes" id="UP000655287"/>
    </source>
</evidence>
<organism evidence="2 3">
    <name type="scientific">Sphaerisporangium rufum</name>
    <dbReference type="NCBI Taxonomy" id="1381558"/>
    <lineage>
        <taxon>Bacteria</taxon>
        <taxon>Bacillati</taxon>
        <taxon>Actinomycetota</taxon>
        <taxon>Actinomycetes</taxon>
        <taxon>Streptosporangiales</taxon>
        <taxon>Streptosporangiaceae</taxon>
        <taxon>Sphaerisporangium</taxon>
    </lineage>
</organism>
<evidence type="ECO:0000313" key="2">
    <source>
        <dbReference type="EMBL" id="GII79861.1"/>
    </source>
</evidence>
<keyword evidence="3" id="KW-1185">Reference proteome</keyword>
<proteinExistence type="predicted"/>
<comment type="caution">
    <text evidence="2">The sequence shown here is derived from an EMBL/GenBank/DDBJ whole genome shotgun (WGS) entry which is preliminary data.</text>
</comment>
<name>A0A919R7K4_9ACTN</name>
<dbReference type="RefSeq" id="WP_239137690.1">
    <property type="nucleotide sequence ID" value="NZ_BOOU01000064.1"/>
</dbReference>